<evidence type="ECO:0000313" key="1">
    <source>
        <dbReference type="EMBL" id="SVC76070.1"/>
    </source>
</evidence>
<feature type="non-terminal residue" evidence="1">
    <location>
        <position position="39"/>
    </location>
</feature>
<organism evidence="1">
    <name type="scientific">marine metagenome</name>
    <dbReference type="NCBI Taxonomy" id="408172"/>
    <lineage>
        <taxon>unclassified sequences</taxon>
        <taxon>metagenomes</taxon>
        <taxon>ecological metagenomes</taxon>
    </lineage>
</organism>
<name>A0A382PTE6_9ZZZZ</name>
<gene>
    <name evidence="1" type="ORF">METZ01_LOCUS328924</name>
</gene>
<dbReference type="AlphaFoldDB" id="A0A382PTE6"/>
<sequence>MIIVNNLIQWDVIADIASISNPRNLSADFNGCSRNQEIS</sequence>
<reference evidence="1" key="1">
    <citation type="submission" date="2018-05" db="EMBL/GenBank/DDBJ databases">
        <authorList>
            <person name="Lanie J.A."/>
            <person name="Ng W.-L."/>
            <person name="Kazmierczak K.M."/>
            <person name="Andrzejewski T.M."/>
            <person name="Davidsen T.M."/>
            <person name="Wayne K.J."/>
            <person name="Tettelin H."/>
            <person name="Glass J.I."/>
            <person name="Rusch D."/>
            <person name="Podicherti R."/>
            <person name="Tsui H.-C.T."/>
            <person name="Winkler M.E."/>
        </authorList>
    </citation>
    <scope>NUCLEOTIDE SEQUENCE</scope>
</reference>
<dbReference type="EMBL" id="UINC01109324">
    <property type="protein sequence ID" value="SVC76070.1"/>
    <property type="molecule type" value="Genomic_DNA"/>
</dbReference>
<protein>
    <submittedName>
        <fullName evidence="1">Uncharacterized protein</fullName>
    </submittedName>
</protein>
<proteinExistence type="predicted"/>
<accession>A0A382PTE6</accession>